<keyword evidence="3" id="KW-0540">Nuclease</keyword>
<dbReference type="PIRSF" id="PIRSF033490">
    <property type="entry name" value="MazF"/>
    <property type="match status" value="1"/>
</dbReference>
<comment type="similarity">
    <text evidence="1 3">Belongs to the PemK/MazF family.</text>
</comment>
<keyword evidence="3" id="KW-0378">Hydrolase</keyword>
<comment type="function">
    <text evidence="3">Toxic component of a type II toxin-antitoxin (TA) system.</text>
</comment>
<gene>
    <name evidence="4" type="ORF">LKD22_04415</name>
</gene>
<accession>A0AAW4W2K5</accession>
<reference evidence="4 5" key="1">
    <citation type="submission" date="2021-10" db="EMBL/GenBank/DDBJ databases">
        <title>Anaerobic single-cell dispensing facilitates the cultivation of human gut bacteria.</title>
        <authorList>
            <person name="Afrizal A."/>
        </authorList>
    </citation>
    <scope>NUCLEOTIDE SEQUENCE [LARGE SCALE GENOMIC DNA]</scope>
    <source>
        <strain evidence="4 5">CLA-AA-H270</strain>
    </source>
</reference>
<organism evidence="4 5">
    <name type="scientific">Agathobaculum butyriciproducens</name>
    <dbReference type="NCBI Taxonomy" id="1628085"/>
    <lineage>
        <taxon>Bacteria</taxon>
        <taxon>Bacillati</taxon>
        <taxon>Bacillota</taxon>
        <taxon>Clostridia</taxon>
        <taxon>Eubacteriales</taxon>
        <taxon>Butyricicoccaceae</taxon>
        <taxon>Agathobaculum</taxon>
    </lineage>
</organism>
<evidence type="ECO:0000256" key="1">
    <source>
        <dbReference type="ARBA" id="ARBA00007521"/>
    </source>
</evidence>
<evidence type="ECO:0000256" key="2">
    <source>
        <dbReference type="ARBA" id="ARBA00022649"/>
    </source>
</evidence>
<dbReference type="Pfam" id="PF02452">
    <property type="entry name" value="PemK_toxin"/>
    <property type="match status" value="1"/>
</dbReference>
<dbReference type="GO" id="GO:0006402">
    <property type="term" value="P:mRNA catabolic process"/>
    <property type="evidence" value="ECO:0007669"/>
    <property type="project" value="TreeGrafter"/>
</dbReference>
<keyword evidence="3" id="KW-0255">Endonuclease</keyword>
<keyword evidence="2" id="KW-1277">Toxin-antitoxin system</keyword>
<dbReference type="Gene3D" id="2.30.30.110">
    <property type="match status" value="1"/>
</dbReference>
<protein>
    <recommendedName>
        <fullName evidence="3">mRNA interferase</fullName>
        <ecNumber evidence="3">3.1.-.-</ecNumber>
    </recommendedName>
</protein>
<dbReference type="GO" id="GO:0016787">
    <property type="term" value="F:hydrolase activity"/>
    <property type="evidence" value="ECO:0007669"/>
    <property type="project" value="UniProtKB-KW"/>
</dbReference>
<dbReference type="InterPro" id="IPR011067">
    <property type="entry name" value="Plasmid_toxin/cell-grow_inhib"/>
</dbReference>
<evidence type="ECO:0000313" key="5">
    <source>
        <dbReference type="Proteomes" id="UP001298753"/>
    </source>
</evidence>
<name>A0AAW4W2K5_9FIRM</name>
<evidence type="ECO:0000313" key="4">
    <source>
        <dbReference type="EMBL" id="MCC2176378.1"/>
    </source>
</evidence>
<sequence>MNTYKRSPILRGDILYAELGAAVGSEQAGFRPVVVVQNDVGNRYSPTVVVAPLTSNIRKNILPTHVHVGRESGVRPSLVLLEQLRTVDKCRLGDKIGHVNKSVMRRVDAAAAISLGLRSLQKDEV</sequence>
<dbReference type="EC" id="3.1.-.-" evidence="3"/>
<dbReference type="AlphaFoldDB" id="A0AAW4W2K5"/>
<dbReference type="PANTHER" id="PTHR33988">
    <property type="entry name" value="ENDORIBONUCLEASE MAZF-RELATED"/>
    <property type="match status" value="1"/>
</dbReference>
<dbReference type="EMBL" id="JAJEPX010000008">
    <property type="protein sequence ID" value="MCC2176378.1"/>
    <property type="molecule type" value="Genomic_DNA"/>
</dbReference>
<dbReference type="GO" id="GO:0003677">
    <property type="term" value="F:DNA binding"/>
    <property type="evidence" value="ECO:0007669"/>
    <property type="project" value="InterPro"/>
</dbReference>
<dbReference type="GeneID" id="98661073"/>
<dbReference type="SUPFAM" id="SSF50118">
    <property type="entry name" value="Cell growth inhibitor/plasmid maintenance toxic component"/>
    <property type="match status" value="1"/>
</dbReference>
<dbReference type="GO" id="GO:0016075">
    <property type="term" value="P:rRNA catabolic process"/>
    <property type="evidence" value="ECO:0007669"/>
    <property type="project" value="TreeGrafter"/>
</dbReference>
<comment type="caution">
    <text evidence="4">The sequence shown here is derived from an EMBL/GenBank/DDBJ whole genome shotgun (WGS) entry which is preliminary data.</text>
</comment>
<dbReference type="GO" id="GO:0004521">
    <property type="term" value="F:RNA endonuclease activity"/>
    <property type="evidence" value="ECO:0007669"/>
    <property type="project" value="TreeGrafter"/>
</dbReference>
<proteinExistence type="inferred from homology"/>
<evidence type="ECO:0000256" key="3">
    <source>
        <dbReference type="PIRNR" id="PIRNR033490"/>
    </source>
</evidence>
<dbReference type="RefSeq" id="WP_118285410.1">
    <property type="nucleotide sequence ID" value="NZ_JAJEPX010000008.1"/>
</dbReference>
<dbReference type="InterPro" id="IPR003477">
    <property type="entry name" value="PemK-like"/>
</dbReference>
<dbReference type="Proteomes" id="UP001298753">
    <property type="component" value="Unassembled WGS sequence"/>
</dbReference>
<dbReference type="PANTHER" id="PTHR33988:SF2">
    <property type="entry name" value="ENDORIBONUCLEASE MAZF"/>
    <property type="match status" value="1"/>
</dbReference>
<keyword evidence="5" id="KW-1185">Reference proteome</keyword>